<dbReference type="GO" id="GO:0008168">
    <property type="term" value="F:methyltransferase activity"/>
    <property type="evidence" value="ECO:0007669"/>
    <property type="project" value="UniProtKB-KW"/>
</dbReference>
<dbReference type="AlphaFoldDB" id="A0A9P1CJJ5"/>
<feature type="compositionally biased region" description="Basic residues" evidence="3">
    <location>
        <begin position="1"/>
        <end position="24"/>
    </location>
</feature>
<evidence type="ECO:0000256" key="2">
    <source>
        <dbReference type="ARBA" id="ARBA00022679"/>
    </source>
</evidence>
<evidence type="ECO:0000256" key="3">
    <source>
        <dbReference type="SAM" id="MobiDB-lite"/>
    </source>
</evidence>
<evidence type="ECO:0000313" key="5">
    <source>
        <dbReference type="EMBL" id="CAL1145622.1"/>
    </source>
</evidence>
<feature type="compositionally biased region" description="Polar residues" evidence="3">
    <location>
        <begin position="48"/>
        <end position="61"/>
    </location>
</feature>
<evidence type="ECO:0000313" key="6">
    <source>
        <dbReference type="Proteomes" id="UP001152797"/>
    </source>
</evidence>
<evidence type="ECO:0000313" key="4">
    <source>
        <dbReference type="EMBL" id="CAI3992247.1"/>
    </source>
</evidence>
<dbReference type="Pfam" id="PF00145">
    <property type="entry name" value="DNA_methylase"/>
    <property type="match status" value="1"/>
</dbReference>
<dbReference type="Proteomes" id="UP001152797">
    <property type="component" value="Unassembled WGS sequence"/>
</dbReference>
<gene>
    <name evidence="4" type="ORF">C1SCF055_LOCUS19090</name>
</gene>
<dbReference type="Gene3D" id="3.40.50.150">
    <property type="entry name" value="Vaccinia Virus protein VP39"/>
    <property type="match status" value="1"/>
</dbReference>
<dbReference type="EMBL" id="CAMXCT010001688">
    <property type="protein sequence ID" value="CAI3992247.1"/>
    <property type="molecule type" value="Genomic_DNA"/>
</dbReference>
<keyword evidence="2" id="KW-0808">Transferase</keyword>
<dbReference type="OrthoDB" id="420362at2759"/>
<keyword evidence="6" id="KW-1185">Reference proteome</keyword>
<dbReference type="GO" id="GO:0032259">
    <property type="term" value="P:methylation"/>
    <property type="evidence" value="ECO:0007669"/>
    <property type="project" value="UniProtKB-KW"/>
</dbReference>
<organism evidence="4">
    <name type="scientific">Cladocopium goreaui</name>
    <dbReference type="NCBI Taxonomy" id="2562237"/>
    <lineage>
        <taxon>Eukaryota</taxon>
        <taxon>Sar</taxon>
        <taxon>Alveolata</taxon>
        <taxon>Dinophyceae</taxon>
        <taxon>Suessiales</taxon>
        <taxon>Symbiodiniaceae</taxon>
        <taxon>Cladocopium</taxon>
    </lineage>
</organism>
<accession>A0A9P1CJJ5</accession>
<reference evidence="4" key="1">
    <citation type="submission" date="2022-10" db="EMBL/GenBank/DDBJ databases">
        <authorList>
            <person name="Chen Y."/>
            <person name="Dougan E. K."/>
            <person name="Chan C."/>
            <person name="Rhodes N."/>
            <person name="Thang M."/>
        </authorList>
    </citation>
    <scope>NUCLEOTIDE SEQUENCE</scope>
</reference>
<keyword evidence="1" id="KW-0489">Methyltransferase</keyword>
<dbReference type="InterPro" id="IPR001525">
    <property type="entry name" value="C5_MeTfrase"/>
</dbReference>
<comment type="caution">
    <text evidence="4">The sequence shown here is derived from an EMBL/GenBank/DDBJ whole genome shotgun (WGS) entry which is preliminary data.</text>
</comment>
<feature type="region of interest" description="Disordered" evidence="3">
    <location>
        <begin position="1"/>
        <end position="78"/>
    </location>
</feature>
<proteinExistence type="predicted"/>
<protein>
    <submittedName>
        <fullName evidence="4">Uncharacterized protein</fullName>
    </submittedName>
</protein>
<dbReference type="EMBL" id="CAMXCT030001688">
    <property type="protein sequence ID" value="CAL4779559.1"/>
    <property type="molecule type" value="Genomic_DNA"/>
</dbReference>
<dbReference type="InterPro" id="IPR029063">
    <property type="entry name" value="SAM-dependent_MTases_sf"/>
</dbReference>
<sequence>MPRRRGRGRGLGRGSAKKKAHTAKQSKPQSSTGSSVKRPIPSEETEPDQGQSQSHSDSAANESVEGRDSECGDEEVCEGDCEGEGVQLAQTNTHTDSCEPSEPADDESHELMETIVPFAVPVPHDALSRQSKLEPGEKFSESGYDDLAKWIAAALGRLGSDLQRSLRNFHLAEPLLSVGTACSGTDSPLMMARAYADAVWKYKALLSTQTGFTIDHAFSCEKNDEKKREFLMKVFEDSTLFKEGMSKLFLDAKDLQDGPGAMAVNAVSDASEPIPMCHDLFAGFPCQDVSRLNPDSPKNRQVIRDRALRTGSVFNHVVEYFDKAQKGPAASPYMSLILENVLGLLERPPGTNPETGTPWRSNLEYCALSCRKSGLRMLSFTLDPRSFGMPVSRHRVWMICIRESLIESAHMTVEELQELANQILQMLCDPNMRDLDDFLLPVKHHAVQAELQRSRDALERRQAAAHKNGQAQTRKKAKKWPEAHAQLCDNMGIDWWLDAAPPGETLDLYPGLQRLTERQFDLLHLMGVKYPDPRKACVELSQNQRNPKAPKQVVINRADIITPRGQQLVTHQARCLLGLEGLFLQGIHYGKEQFKVEEFDDDFLRDLAGNAFNSYCAAAIFITKQHLGLQQIA</sequence>
<dbReference type="SUPFAM" id="SSF53335">
    <property type="entry name" value="S-adenosyl-L-methionine-dependent methyltransferases"/>
    <property type="match status" value="1"/>
</dbReference>
<dbReference type="EMBL" id="CAMXCT020001688">
    <property type="protein sequence ID" value="CAL1145622.1"/>
    <property type="molecule type" value="Genomic_DNA"/>
</dbReference>
<feature type="compositionally biased region" description="Polar residues" evidence="3">
    <location>
        <begin position="25"/>
        <end position="35"/>
    </location>
</feature>
<name>A0A9P1CJJ5_9DINO</name>
<reference evidence="5" key="2">
    <citation type="submission" date="2024-04" db="EMBL/GenBank/DDBJ databases">
        <authorList>
            <person name="Chen Y."/>
            <person name="Shah S."/>
            <person name="Dougan E. K."/>
            <person name="Thang M."/>
            <person name="Chan C."/>
        </authorList>
    </citation>
    <scope>NUCLEOTIDE SEQUENCE [LARGE SCALE GENOMIC DNA]</scope>
</reference>
<evidence type="ECO:0000256" key="1">
    <source>
        <dbReference type="ARBA" id="ARBA00022603"/>
    </source>
</evidence>